<evidence type="ECO:0000256" key="1">
    <source>
        <dbReference type="ARBA" id="ARBA00004651"/>
    </source>
</evidence>
<comment type="caution">
    <text evidence="9">The sequence shown here is derived from an EMBL/GenBank/DDBJ whole genome shotgun (WGS) entry which is preliminary data.</text>
</comment>
<dbReference type="SUPFAM" id="SSF48317">
    <property type="entry name" value="Acid phosphatase/Vanadium-dependent haloperoxidase"/>
    <property type="match status" value="1"/>
</dbReference>
<evidence type="ECO:0000259" key="8">
    <source>
        <dbReference type="SMART" id="SM00014"/>
    </source>
</evidence>
<keyword evidence="4" id="KW-0378">Hydrolase</keyword>
<evidence type="ECO:0000256" key="6">
    <source>
        <dbReference type="ARBA" id="ARBA00023136"/>
    </source>
</evidence>
<dbReference type="RefSeq" id="WP_053430837.1">
    <property type="nucleotide sequence ID" value="NZ_JARMRQ010000049.1"/>
</dbReference>
<dbReference type="InterPro" id="IPR036938">
    <property type="entry name" value="PAP2/HPO_sf"/>
</dbReference>
<feature type="transmembrane region" description="Helical" evidence="7">
    <location>
        <begin position="123"/>
        <end position="144"/>
    </location>
</feature>
<evidence type="ECO:0000256" key="3">
    <source>
        <dbReference type="ARBA" id="ARBA00022692"/>
    </source>
</evidence>
<dbReference type="EMBL" id="LILD01000001">
    <property type="protein sequence ID" value="KOO38564.1"/>
    <property type="molecule type" value="Genomic_DNA"/>
</dbReference>
<keyword evidence="5 7" id="KW-1133">Transmembrane helix</keyword>
<organism evidence="9">
    <name type="scientific">Halalkalibacterium halodurans</name>
    <name type="common">Bacillus halodurans</name>
    <dbReference type="NCBI Taxonomy" id="86665"/>
    <lineage>
        <taxon>Bacteria</taxon>
        <taxon>Bacillati</taxon>
        <taxon>Bacillota</taxon>
        <taxon>Bacilli</taxon>
        <taxon>Bacillales</taxon>
        <taxon>Bacillaceae</taxon>
        <taxon>Halalkalibacterium (ex Joshi et al. 2022)</taxon>
    </lineage>
</organism>
<dbReference type="Pfam" id="PF01569">
    <property type="entry name" value="PAP2"/>
    <property type="match status" value="1"/>
</dbReference>
<evidence type="ECO:0000256" key="2">
    <source>
        <dbReference type="ARBA" id="ARBA00022475"/>
    </source>
</evidence>
<evidence type="ECO:0000256" key="4">
    <source>
        <dbReference type="ARBA" id="ARBA00022801"/>
    </source>
</evidence>
<feature type="transmembrane region" description="Helical" evidence="7">
    <location>
        <begin position="62"/>
        <end position="80"/>
    </location>
</feature>
<feature type="transmembrane region" description="Helical" evidence="7">
    <location>
        <begin position="38"/>
        <end position="56"/>
    </location>
</feature>
<dbReference type="InterPro" id="IPR000326">
    <property type="entry name" value="PAP2/HPO"/>
</dbReference>
<evidence type="ECO:0000313" key="9">
    <source>
        <dbReference type="EMBL" id="KOO38564.1"/>
    </source>
</evidence>
<dbReference type="GO" id="GO:0016787">
    <property type="term" value="F:hydrolase activity"/>
    <property type="evidence" value="ECO:0007669"/>
    <property type="project" value="UniProtKB-KW"/>
</dbReference>
<name>A0A0M0KIJ3_ALKHA</name>
<feature type="domain" description="Phosphatidic acid phosphatase type 2/haloperoxidase" evidence="8">
    <location>
        <begin position="62"/>
        <end position="171"/>
    </location>
</feature>
<gene>
    <name evidence="9" type="ORF">AMD02_06635</name>
</gene>
<keyword evidence="6 7" id="KW-0472">Membrane</keyword>
<dbReference type="Gene3D" id="1.20.144.10">
    <property type="entry name" value="Phosphatidic acid phosphatase type 2/haloperoxidase"/>
    <property type="match status" value="2"/>
</dbReference>
<dbReference type="PATRIC" id="fig|136160.3.peg.1637"/>
<proteinExistence type="predicted"/>
<accession>A0A0M0KIJ3</accession>
<sequence length="180" mass="19930">MERSRSWMVQTDCTLFQLLNGKQEAITFNRWMSMITHLGGAISTISTVVILSLFSAGLIQQTAYAAVASLIISHCIVFFLKHIVRRNRPYLVLPSAFVAKKPLKDPSFPSGHTTAIFSVTTPFMILSPLLIMILLPLSFLVGWSRIRLGLHYPSDVLIGAIIGYICGLFSYLFFSSTGAV</sequence>
<dbReference type="GO" id="GO:0005886">
    <property type="term" value="C:plasma membrane"/>
    <property type="evidence" value="ECO:0007669"/>
    <property type="project" value="UniProtKB-SubCell"/>
</dbReference>
<dbReference type="CDD" id="cd01610">
    <property type="entry name" value="PAP2_like"/>
    <property type="match status" value="1"/>
</dbReference>
<dbReference type="AlphaFoldDB" id="A0A0M0KIJ3"/>
<reference evidence="9" key="1">
    <citation type="submission" date="2015-08" db="EMBL/GenBank/DDBJ databases">
        <title>Complete DNA Sequence of Pseudomonas syringae pv. actinidiae, the Causal Agent of Kiwifruit Canker Disease.</title>
        <authorList>
            <person name="Rikkerink E.H.A."/>
            <person name="Fineran P.C."/>
        </authorList>
    </citation>
    <scope>NUCLEOTIDE SEQUENCE</scope>
    <source>
        <strain evidence="9">DSM 13666</strain>
    </source>
</reference>
<dbReference type="PANTHER" id="PTHR14969">
    <property type="entry name" value="SPHINGOSINE-1-PHOSPHATE PHOSPHOHYDROLASE"/>
    <property type="match status" value="1"/>
</dbReference>
<evidence type="ECO:0000256" key="7">
    <source>
        <dbReference type="SAM" id="Phobius"/>
    </source>
</evidence>
<comment type="subcellular location">
    <subcellularLocation>
        <location evidence="1">Cell membrane</location>
        <topology evidence="1">Multi-pass membrane protein</topology>
    </subcellularLocation>
</comment>
<evidence type="ECO:0000256" key="5">
    <source>
        <dbReference type="ARBA" id="ARBA00022989"/>
    </source>
</evidence>
<keyword evidence="3 7" id="KW-0812">Transmembrane</keyword>
<dbReference type="PANTHER" id="PTHR14969:SF62">
    <property type="entry name" value="DECAPRENYLPHOSPHORYL-5-PHOSPHORIBOSE PHOSPHATASE RV3807C-RELATED"/>
    <property type="match status" value="1"/>
</dbReference>
<feature type="transmembrane region" description="Helical" evidence="7">
    <location>
        <begin position="156"/>
        <end position="174"/>
    </location>
</feature>
<protein>
    <recommendedName>
        <fullName evidence="8">Phosphatidic acid phosphatase type 2/haloperoxidase domain-containing protein</fullName>
    </recommendedName>
</protein>
<keyword evidence="2" id="KW-1003">Cell membrane</keyword>
<dbReference type="SMART" id="SM00014">
    <property type="entry name" value="acidPPc"/>
    <property type="match status" value="1"/>
</dbReference>